<gene>
    <name evidence="4" type="ORF">KIPB_008879</name>
</gene>
<sequence length="323" mass="34511">MATQAPTNFGQYLTALLLCLCVVPALSLISGGAGLDAEYLSPHRVYSDASSEAALCSACEEIVAVLEAFVTSSSTEESLEQWIGSYVCSAIPDDTLVESGLAILCQAAIDIGVNHLADMLLEKESPTTVCAAMSLCPAIPVPPFEAEDESLDLEDSDAVCVVCEYVINFLEEFISADATKEEIEDFLDQVCTYMPGFLEGVCDFFFAKGVDKLMDLILSDHPPDLMCAQLGACHPVFTPMPLDNSPAECALCKDVIGPLEDWLDSGKTVEEILGLVDDLCSILPDKEAVYCDAMVADKLPALIDALVTDYPADVVCELVSMCA</sequence>
<evidence type="ECO:0000259" key="3">
    <source>
        <dbReference type="PROSITE" id="PS50015"/>
    </source>
</evidence>
<keyword evidence="1" id="KW-1015">Disulfide bond</keyword>
<dbReference type="EMBL" id="BDIP01002863">
    <property type="protein sequence ID" value="GIQ86937.1"/>
    <property type="molecule type" value="Genomic_DNA"/>
</dbReference>
<protein>
    <recommendedName>
        <fullName evidence="3">Saposin B-type domain-containing protein</fullName>
    </recommendedName>
</protein>
<feature type="domain" description="Saposin B-type" evidence="3">
    <location>
        <begin position="156"/>
        <end position="237"/>
    </location>
</feature>
<dbReference type="Pfam" id="PF05184">
    <property type="entry name" value="SapB_1"/>
    <property type="match status" value="2"/>
</dbReference>
<dbReference type="PANTHER" id="PTHR11480">
    <property type="entry name" value="SAPOSIN-RELATED"/>
    <property type="match status" value="1"/>
</dbReference>
<dbReference type="SUPFAM" id="SSF47862">
    <property type="entry name" value="Saposin"/>
    <property type="match status" value="3"/>
</dbReference>
<feature type="domain" description="Saposin B-type" evidence="3">
    <location>
        <begin position="245"/>
        <end position="323"/>
    </location>
</feature>
<organism evidence="4 5">
    <name type="scientific">Kipferlia bialata</name>
    <dbReference type="NCBI Taxonomy" id="797122"/>
    <lineage>
        <taxon>Eukaryota</taxon>
        <taxon>Metamonada</taxon>
        <taxon>Carpediemonas-like organisms</taxon>
        <taxon>Kipferlia</taxon>
    </lineage>
</organism>
<dbReference type="GO" id="GO:0006629">
    <property type="term" value="P:lipid metabolic process"/>
    <property type="evidence" value="ECO:0007669"/>
    <property type="project" value="InterPro"/>
</dbReference>
<feature type="domain" description="Saposin B-type" evidence="3">
    <location>
        <begin position="52"/>
        <end position="140"/>
    </location>
</feature>
<name>A0A9K3GL58_9EUKA</name>
<dbReference type="OrthoDB" id="19956at2759"/>
<reference evidence="4 5" key="1">
    <citation type="journal article" date="2018" name="PLoS ONE">
        <title>The draft genome of Kipferlia bialata reveals reductive genome evolution in fornicate parasites.</title>
        <authorList>
            <person name="Tanifuji G."/>
            <person name="Takabayashi S."/>
            <person name="Kume K."/>
            <person name="Takagi M."/>
            <person name="Nakayama T."/>
            <person name="Kamikawa R."/>
            <person name="Inagaki Y."/>
            <person name="Hashimoto T."/>
        </authorList>
    </citation>
    <scope>NUCLEOTIDE SEQUENCE [LARGE SCALE GENOMIC DNA]</scope>
    <source>
        <strain evidence="4">NY0173</strain>
    </source>
</reference>
<proteinExistence type="predicted"/>
<dbReference type="PANTHER" id="PTHR11480:SF3">
    <property type="entry name" value="BCDNA.GH08312"/>
    <property type="match status" value="1"/>
</dbReference>
<comment type="caution">
    <text evidence="4">The sequence shown here is derived from an EMBL/GenBank/DDBJ whole genome shotgun (WGS) entry which is preliminary data.</text>
</comment>
<dbReference type="InterPro" id="IPR051428">
    <property type="entry name" value="Sphingo_Act-Surfact_Prot"/>
</dbReference>
<keyword evidence="5" id="KW-1185">Reference proteome</keyword>
<feature type="chain" id="PRO_5039936624" description="Saposin B-type domain-containing protein" evidence="2">
    <location>
        <begin position="28"/>
        <end position="323"/>
    </location>
</feature>
<evidence type="ECO:0000256" key="2">
    <source>
        <dbReference type="SAM" id="SignalP"/>
    </source>
</evidence>
<evidence type="ECO:0000313" key="5">
    <source>
        <dbReference type="Proteomes" id="UP000265618"/>
    </source>
</evidence>
<dbReference type="Proteomes" id="UP000265618">
    <property type="component" value="Unassembled WGS sequence"/>
</dbReference>
<evidence type="ECO:0000313" key="4">
    <source>
        <dbReference type="EMBL" id="GIQ86937.1"/>
    </source>
</evidence>
<keyword evidence="2" id="KW-0732">Signal</keyword>
<dbReference type="AlphaFoldDB" id="A0A9K3GL58"/>
<dbReference type="SMART" id="SM00741">
    <property type="entry name" value="SapB"/>
    <property type="match status" value="3"/>
</dbReference>
<dbReference type="PROSITE" id="PS50015">
    <property type="entry name" value="SAP_B"/>
    <property type="match status" value="3"/>
</dbReference>
<dbReference type="InterPro" id="IPR007856">
    <property type="entry name" value="SapB_1"/>
</dbReference>
<evidence type="ECO:0000256" key="1">
    <source>
        <dbReference type="ARBA" id="ARBA00023157"/>
    </source>
</evidence>
<dbReference type="InterPro" id="IPR008139">
    <property type="entry name" value="SaposinB_dom"/>
</dbReference>
<feature type="signal peptide" evidence="2">
    <location>
        <begin position="1"/>
        <end position="27"/>
    </location>
</feature>
<dbReference type="Gene3D" id="1.10.225.10">
    <property type="entry name" value="Saposin-like"/>
    <property type="match status" value="3"/>
</dbReference>
<dbReference type="InterPro" id="IPR011001">
    <property type="entry name" value="Saposin-like"/>
</dbReference>
<accession>A0A9K3GL58</accession>